<dbReference type="InterPro" id="IPR017850">
    <property type="entry name" value="Alkaline_phosphatase_core_sf"/>
</dbReference>
<comment type="caution">
    <text evidence="5">The sequence shown here is derived from an EMBL/GenBank/DDBJ whole genome shotgun (WGS) entry which is preliminary data.</text>
</comment>
<dbReference type="GO" id="GO:0016042">
    <property type="term" value="P:lipid catabolic process"/>
    <property type="evidence" value="ECO:0007669"/>
    <property type="project" value="InterPro"/>
</dbReference>
<feature type="region of interest" description="Disordered" evidence="3">
    <location>
        <begin position="419"/>
        <end position="448"/>
    </location>
</feature>
<name>A0A8J7GJ43_9ACTN</name>
<keyword evidence="6" id="KW-1185">Reference proteome</keyword>
<dbReference type="GO" id="GO:0034480">
    <property type="term" value="F:phosphatidylcholine phospholipase C activity"/>
    <property type="evidence" value="ECO:0007669"/>
    <property type="project" value="UniProtKB-EC"/>
</dbReference>
<accession>A0A8J7GJ43</accession>
<organism evidence="5 6">
    <name type="scientific">Longispora fulva</name>
    <dbReference type="NCBI Taxonomy" id="619741"/>
    <lineage>
        <taxon>Bacteria</taxon>
        <taxon>Bacillati</taxon>
        <taxon>Actinomycetota</taxon>
        <taxon>Actinomycetes</taxon>
        <taxon>Micromonosporales</taxon>
        <taxon>Micromonosporaceae</taxon>
        <taxon>Longispora</taxon>
    </lineage>
</organism>
<keyword evidence="2" id="KW-0843">Virulence</keyword>
<proteinExistence type="predicted"/>
<evidence type="ECO:0000256" key="3">
    <source>
        <dbReference type="SAM" id="MobiDB-lite"/>
    </source>
</evidence>
<dbReference type="InterPro" id="IPR007312">
    <property type="entry name" value="Phosphoesterase"/>
</dbReference>
<evidence type="ECO:0000256" key="1">
    <source>
        <dbReference type="ARBA" id="ARBA00022801"/>
    </source>
</evidence>
<evidence type="ECO:0000313" key="6">
    <source>
        <dbReference type="Proteomes" id="UP000622552"/>
    </source>
</evidence>
<dbReference type="RefSeq" id="WP_197004323.1">
    <property type="nucleotide sequence ID" value="NZ_BONS01000020.1"/>
</dbReference>
<dbReference type="AlphaFoldDB" id="A0A8J7GJ43"/>
<dbReference type="Pfam" id="PF05506">
    <property type="entry name" value="PLipase_C_C"/>
    <property type="match status" value="2"/>
</dbReference>
<protein>
    <submittedName>
        <fullName evidence="5">Phospholipase C</fullName>
        <ecNumber evidence="5">3.1.4.3</ecNumber>
    </submittedName>
</protein>
<dbReference type="PANTHER" id="PTHR31956:SF1">
    <property type="entry name" value="NON-SPECIFIC PHOSPHOLIPASE C1"/>
    <property type="match status" value="1"/>
</dbReference>
<gene>
    <name evidence="5" type="ORF">IW245_003647</name>
</gene>
<dbReference type="EMBL" id="JADOUF010000001">
    <property type="protein sequence ID" value="MBG6137453.1"/>
    <property type="molecule type" value="Genomic_DNA"/>
</dbReference>
<dbReference type="EC" id="3.1.4.3" evidence="5"/>
<dbReference type="Gene3D" id="3.40.720.10">
    <property type="entry name" value="Alkaline Phosphatase, subunit A"/>
    <property type="match status" value="2"/>
</dbReference>
<dbReference type="PANTHER" id="PTHR31956">
    <property type="entry name" value="NON-SPECIFIC PHOSPHOLIPASE C4-RELATED"/>
    <property type="match status" value="1"/>
</dbReference>
<dbReference type="InterPro" id="IPR017767">
    <property type="entry name" value="PC-PLC"/>
</dbReference>
<feature type="domain" description="Bacterial phospholipase C C-terminal" evidence="4">
    <location>
        <begin position="544"/>
        <end position="619"/>
    </location>
</feature>
<keyword evidence="1 5" id="KW-0378">Hydrolase</keyword>
<dbReference type="InterPro" id="IPR008475">
    <property type="entry name" value="PLipase_C_C"/>
</dbReference>
<dbReference type="Pfam" id="PF04185">
    <property type="entry name" value="Phosphoesterase"/>
    <property type="match status" value="1"/>
</dbReference>
<evidence type="ECO:0000256" key="2">
    <source>
        <dbReference type="ARBA" id="ARBA00023026"/>
    </source>
</evidence>
<feature type="domain" description="Bacterial phospholipase C C-terminal" evidence="4">
    <location>
        <begin position="442"/>
        <end position="531"/>
    </location>
</feature>
<evidence type="ECO:0000313" key="5">
    <source>
        <dbReference type="EMBL" id="MBG6137453.1"/>
    </source>
</evidence>
<sequence>MERRQFLTIAAGALAATGFFPDNLQRAMAAPVQPLAALTDIEHVVVFMQENRSFDHYFGLLRGVRGFGDRSRITLPGGKSVFEQPNGTKTLMPFRVHDQCMNGTPHDWGSGHTAWDNGKWDKWVSAKGAATMAYYGPEDLGFYYQLADAFTIMDAYHCSVMGPTCPNRLYLWSGHSGGYTDNSMGEGNPICTWTTYAERLEAASVSWKVYQESNNYDDNGLAYFKQFHDAAPGTALHDKAMVKYPDLVTAFKNDVTAGTLPKVSWVVAPDYKSEHPSWGPNSGALLTSQLLDALASNPAVWNKSVFLLTYDENDGFYDHVPPPVPAPGTPGEFSGGQPFGLGVRVPMIVVSPFSRGGNVSSETSDHTSVLQFLEKVTGVAEPNISAWRRKVTGDLTSTLDLTGTVGTYPALTRPVDPACRSGVSVRPPKTQVMPVQASGTRPARPLPYQPTSALSVDRAAGKVWIALGNAGAEAAHLAVYAQAFRTDGPWQYTVDAHASTSDYFNVQTYGGGKYDLGVFGPNRFLRRFAGDINAAGGLLQVTDEVDPAAGLFWLTLANHGTSAVTFTVAATGYRTDGPWTYPVAAGGSTRVSWNATTGWYDLTVTTASDTAWTQRFLGHIETGAPSITG</sequence>
<dbReference type="Proteomes" id="UP000622552">
    <property type="component" value="Unassembled WGS sequence"/>
</dbReference>
<reference evidence="5" key="1">
    <citation type="submission" date="2020-11" db="EMBL/GenBank/DDBJ databases">
        <title>Sequencing the genomes of 1000 actinobacteria strains.</title>
        <authorList>
            <person name="Klenk H.-P."/>
        </authorList>
    </citation>
    <scope>NUCLEOTIDE SEQUENCE</scope>
    <source>
        <strain evidence="5">DSM 45356</strain>
    </source>
</reference>
<evidence type="ECO:0000259" key="4">
    <source>
        <dbReference type="Pfam" id="PF05506"/>
    </source>
</evidence>
<dbReference type="NCBIfam" id="TIGR03396">
    <property type="entry name" value="PC_PLC"/>
    <property type="match status" value="1"/>
</dbReference>